<reference evidence="4" key="1">
    <citation type="submission" date="2020-10" db="EMBL/GenBank/DDBJ databases">
        <title>Genome sequences of Pseudomonas isolates.</title>
        <authorList>
            <person name="Wessels L."/>
            <person name="Reich F."/>
            <person name="Hammerl J."/>
        </authorList>
    </citation>
    <scope>NUCLEOTIDE SEQUENCE</scope>
    <source>
        <strain evidence="4">20-MO00640-0</strain>
    </source>
</reference>
<dbReference type="GO" id="GO:0006313">
    <property type="term" value="P:DNA transposition"/>
    <property type="evidence" value="ECO:0007669"/>
    <property type="project" value="InterPro"/>
</dbReference>
<proteinExistence type="predicted"/>
<evidence type="ECO:0000259" key="3">
    <source>
        <dbReference type="Pfam" id="PF02371"/>
    </source>
</evidence>
<accession>A0AAW4C3T8</accession>
<dbReference type="InterPro" id="IPR003346">
    <property type="entry name" value="Transposase_20"/>
</dbReference>
<dbReference type="Pfam" id="PF01548">
    <property type="entry name" value="DEDD_Tnp_IS110"/>
    <property type="match status" value="1"/>
</dbReference>
<dbReference type="AlphaFoldDB" id="A0AAW4C3T8"/>
<comment type="caution">
    <text evidence="4">The sequence shown here is derived from an EMBL/GenBank/DDBJ whole genome shotgun (WGS) entry which is preliminary data.</text>
</comment>
<evidence type="ECO:0000313" key="4">
    <source>
        <dbReference type="EMBL" id="MBF8739398.1"/>
    </source>
</evidence>
<evidence type="ECO:0000313" key="5">
    <source>
        <dbReference type="Proteomes" id="UP000639504"/>
    </source>
</evidence>
<dbReference type="Pfam" id="PF02371">
    <property type="entry name" value="Transposase_20"/>
    <property type="match status" value="1"/>
</dbReference>
<dbReference type="PANTHER" id="PTHR33055">
    <property type="entry name" value="TRANSPOSASE FOR INSERTION SEQUENCE ELEMENT IS1111A"/>
    <property type="match status" value="1"/>
</dbReference>
<organism evidence="4 5">
    <name type="scientific">Pseudomonas putida</name>
    <name type="common">Arthrobacter siderocapsulatus</name>
    <dbReference type="NCBI Taxonomy" id="303"/>
    <lineage>
        <taxon>Bacteria</taxon>
        <taxon>Pseudomonadati</taxon>
        <taxon>Pseudomonadota</taxon>
        <taxon>Gammaproteobacteria</taxon>
        <taxon>Pseudomonadales</taxon>
        <taxon>Pseudomonadaceae</taxon>
        <taxon>Pseudomonas</taxon>
    </lineage>
</organism>
<dbReference type="EMBL" id="JADLKB010000097">
    <property type="protein sequence ID" value="MBF8739398.1"/>
    <property type="molecule type" value="Genomic_DNA"/>
</dbReference>
<protein>
    <submittedName>
        <fullName evidence="4">IS110 family transposase</fullName>
    </submittedName>
</protein>
<dbReference type="NCBIfam" id="NF033542">
    <property type="entry name" value="transpos_IS110"/>
    <property type="match status" value="1"/>
</dbReference>
<dbReference type="GO" id="GO:0003677">
    <property type="term" value="F:DNA binding"/>
    <property type="evidence" value="ECO:0007669"/>
    <property type="project" value="InterPro"/>
</dbReference>
<dbReference type="InterPro" id="IPR047650">
    <property type="entry name" value="Transpos_IS110"/>
</dbReference>
<feature type="domain" description="Transposase IS116/IS110/IS902 C-terminal" evidence="3">
    <location>
        <begin position="188"/>
        <end position="270"/>
    </location>
</feature>
<dbReference type="GO" id="GO:0004803">
    <property type="term" value="F:transposase activity"/>
    <property type="evidence" value="ECO:0007669"/>
    <property type="project" value="InterPro"/>
</dbReference>
<dbReference type="InterPro" id="IPR002525">
    <property type="entry name" value="Transp_IS110-like_N"/>
</dbReference>
<feature type="coiled-coil region" evidence="1">
    <location>
        <begin position="123"/>
        <end position="150"/>
    </location>
</feature>
<evidence type="ECO:0000259" key="2">
    <source>
        <dbReference type="Pfam" id="PF01548"/>
    </source>
</evidence>
<feature type="domain" description="Transposase IS110-like N-terminal" evidence="2">
    <location>
        <begin position="6"/>
        <end position="146"/>
    </location>
</feature>
<dbReference type="RefSeq" id="WP_196183876.1">
    <property type="nucleotide sequence ID" value="NZ_JADLJW010000108.1"/>
</dbReference>
<keyword evidence="1" id="KW-0175">Coiled coil</keyword>
<sequence>MASFLGIDVSSLSLDALVRPQDIRISVRNDPAGFEELVKSLRGLSIKRILLEATGGYELDVMRFLQNASYKVIRVNPKRARSFADSLGIKAKTDAIDAAVLAHFAEVIPDQPTLKTSPERALLRELLQQRDRLVQQRDDDRRRLKQAQSAMVANFLKTNLQHFASQIKLVEQAIKRQAIVLNDERIAKLNEVKGIGMVTATKLVALLPELGHVESREIASLVGVAPFNHDSGKSVGKRFISGGRFEVRRALYMACLVAVKHNPTLKARYEALRGRGKLAKVALVACIRIFIVRLNAMLRTGTPWRDDLPQPENMAQITA</sequence>
<name>A0AAW4C3T8_PSEPU</name>
<dbReference type="PANTHER" id="PTHR33055:SF13">
    <property type="entry name" value="TRANSPOSASE"/>
    <property type="match status" value="1"/>
</dbReference>
<evidence type="ECO:0000256" key="1">
    <source>
        <dbReference type="SAM" id="Coils"/>
    </source>
</evidence>
<dbReference type="Proteomes" id="UP000639504">
    <property type="component" value="Unassembled WGS sequence"/>
</dbReference>
<gene>
    <name evidence="4" type="ORF">IR015_28770</name>
</gene>